<protein>
    <recommendedName>
        <fullName evidence="4">DUF2326 domain-containing protein</fullName>
    </recommendedName>
</protein>
<feature type="coiled-coil region" evidence="1">
    <location>
        <begin position="325"/>
        <end position="352"/>
    </location>
</feature>
<sequence>MTISSMIQPDKKISFFQIVEYSVYRFYTLLKEGKGNIGEGKQCFKLKGRGVNLYSKKEFLEYNDLDELLFDEICMELWTVSEKTPKWDIDRLFAYKNEIVDNLSNILECTSVNDLELYISDSRTASFVYVFLSHFYETTLSDQKLANINTEVISDNNSEQVTPNKEIDKGFNIEILERFQLLEDRIIHLERENKRLETRENDYFHRVDDLENTQKQIDNLEEQFELVHKARKTALQEISINVEQKFESLVDKINSINEESFNKESVREFIVRLDQLEKQIVDVKSEYVKDEAIQSFSKQLDILNKSINHISDEHGNELKKVDLRFTKIKGERHELRDNMSLLEENLSNKLDTLSKLLTDELENIHNISDEMTRRQQELQSVLQDKNVEDKAHFDKVIEGIAASLGETQERQQELWESVNKLINRTKNDEVTFSEVVETKAPKTVDIEKTHYVAPSSNYIETFYAEPDGNGFLTNLSTKKITYKHVYKVNVIDDVTADFEFVDEADSKRTLNMNLAMMFDEYMSDNGTKGSSLELSLYGEAKKVRGLNAWRVSRKAMVTRR</sequence>
<accession>A0ABX8GX80</accession>
<proteinExistence type="predicted"/>
<keyword evidence="1" id="KW-0175">Coiled coil</keyword>
<dbReference type="Proteomes" id="UP000682802">
    <property type="component" value="Chromosome 1"/>
</dbReference>
<name>A0ABX8GX80_9BACT</name>
<reference evidence="2 3" key="1">
    <citation type="submission" date="2021-05" db="EMBL/GenBank/DDBJ databases">
        <title>Comparative genomic studies on the polysaccharide-degrading batcterial strains of the Flammeovirga genus.</title>
        <authorList>
            <person name="Zewei F."/>
            <person name="Zheng Z."/>
            <person name="Yu L."/>
            <person name="Ruyue G."/>
            <person name="Yanhong M."/>
            <person name="Yuanyuan C."/>
            <person name="Jingyan G."/>
            <person name="Wenjun H."/>
        </authorList>
    </citation>
    <scope>NUCLEOTIDE SEQUENCE [LARGE SCALE GENOMIC DNA]</scope>
    <source>
        <strain evidence="2 3">YS10</strain>
    </source>
</reference>
<evidence type="ECO:0000313" key="3">
    <source>
        <dbReference type="Proteomes" id="UP000682802"/>
    </source>
</evidence>
<evidence type="ECO:0008006" key="4">
    <source>
        <dbReference type="Google" id="ProtNLM"/>
    </source>
</evidence>
<dbReference type="RefSeq" id="WP_144075194.1">
    <property type="nucleotide sequence ID" value="NZ_CP076128.1"/>
</dbReference>
<dbReference type="EMBL" id="CP076128">
    <property type="protein sequence ID" value="QWG07812.1"/>
    <property type="molecule type" value="Genomic_DNA"/>
</dbReference>
<evidence type="ECO:0000313" key="2">
    <source>
        <dbReference type="EMBL" id="QWG07812.1"/>
    </source>
</evidence>
<organism evidence="2 3">
    <name type="scientific">Flammeovirga kamogawensis</name>
    <dbReference type="NCBI Taxonomy" id="373891"/>
    <lineage>
        <taxon>Bacteria</taxon>
        <taxon>Pseudomonadati</taxon>
        <taxon>Bacteroidota</taxon>
        <taxon>Cytophagia</taxon>
        <taxon>Cytophagales</taxon>
        <taxon>Flammeovirgaceae</taxon>
        <taxon>Flammeovirga</taxon>
    </lineage>
</organism>
<evidence type="ECO:0000256" key="1">
    <source>
        <dbReference type="SAM" id="Coils"/>
    </source>
</evidence>
<gene>
    <name evidence="2" type="ORF">KM029_02405</name>
</gene>
<keyword evidence="3" id="KW-1185">Reference proteome</keyword>
<feature type="coiled-coil region" evidence="1">
    <location>
        <begin position="179"/>
        <end position="237"/>
    </location>
</feature>
<feature type="coiled-coil region" evidence="1">
    <location>
        <begin position="266"/>
        <end position="293"/>
    </location>
</feature>